<dbReference type="EMBL" id="SOZJ01000005">
    <property type="protein sequence ID" value="TGJ66159.1"/>
    <property type="molecule type" value="Genomic_DNA"/>
</dbReference>
<dbReference type="AlphaFoldDB" id="A0A8H2DYE5"/>
<proteinExistence type="predicted"/>
<sequence>MSTLQIIDMIITYIFFGIVFIFVMGVVFKVMSVILKIMSVIIKLTNFIISLISYGIRYYNHINCLVHDLQMSLFGIAQQLEQLEKDMTQLKESHLIATVVFNKLVIKEREREVYGSGGGGTSGNGAWRAYARLEGEYSQIDSGDDSTDETYVYEQSGCV</sequence>
<gene>
    <name evidence="2" type="ORF">EYR41_007811</name>
</gene>
<reference evidence="2 3" key="1">
    <citation type="submission" date="2019-03" db="EMBL/GenBank/DDBJ databases">
        <title>Nematode-trapping fungi genome.</title>
        <authorList>
            <person name="Vidal-Diez De Ulzurrun G."/>
        </authorList>
    </citation>
    <scope>NUCLEOTIDE SEQUENCE [LARGE SCALE GENOMIC DNA]</scope>
    <source>
        <strain evidence="2 3">TWF154</strain>
    </source>
</reference>
<keyword evidence="1" id="KW-0812">Transmembrane</keyword>
<accession>A0A8H2DYE5</accession>
<organism evidence="2 3">
    <name type="scientific">Orbilia oligospora</name>
    <name type="common">Nematode-trapping fungus</name>
    <name type="synonym">Arthrobotrys oligospora</name>
    <dbReference type="NCBI Taxonomy" id="2813651"/>
    <lineage>
        <taxon>Eukaryota</taxon>
        <taxon>Fungi</taxon>
        <taxon>Dikarya</taxon>
        <taxon>Ascomycota</taxon>
        <taxon>Pezizomycotina</taxon>
        <taxon>Orbiliomycetes</taxon>
        <taxon>Orbiliales</taxon>
        <taxon>Orbiliaceae</taxon>
        <taxon>Orbilia</taxon>
    </lineage>
</organism>
<protein>
    <submittedName>
        <fullName evidence="2">Uncharacterized protein</fullName>
    </submittedName>
</protein>
<dbReference type="OrthoDB" id="5389844at2759"/>
<name>A0A8H2DYE5_ORBOL</name>
<feature type="transmembrane region" description="Helical" evidence="1">
    <location>
        <begin position="6"/>
        <end position="28"/>
    </location>
</feature>
<evidence type="ECO:0000256" key="1">
    <source>
        <dbReference type="SAM" id="Phobius"/>
    </source>
</evidence>
<dbReference type="Proteomes" id="UP000297595">
    <property type="component" value="Unassembled WGS sequence"/>
</dbReference>
<keyword evidence="1" id="KW-0472">Membrane</keyword>
<comment type="caution">
    <text evidence="2">The sequence shown here is derived from an EMBL/GenBank/DDBJ whole genome shotgun (WGS) entry which is preliminary data.</text>
</comment>
<evidence type="ECO:0000313" key="3">
    <source>
        <dbReference type="Proteomes" id="UP000297595"/>
    </source>
</evidence>
<evidence type="ECO:0000313" key="2">
    <source>
        <dbReference type="EMBL" id="TGJ66159.1"/>
    </source>
</evidence>
<keyword evidence="1" id="KW-1133">Transmembrane helix</keyword>